<evidence type="ECO:0000313" key="2">
    <source>
        <dbReference type="WBParaSite" id="ES5_v2.g7716.t1"/>
    </source>
</evidence>
<protein>
    <submittedName>
        <fullName evidence="2">G-protein coupled receptors family 1 profile domain-containing protein</fullName>
    </submittedName>
</protein>
<sequence>METQTIEYVAAGDTIADGALKDVASASLAATTSILLAVLVIACFVSNALLIATILSSYKLRNSILYIMICSAGFVNLVDTILVMFLSVMYIANTTWTFGDGLCRLNAIVQQYTFLKMLFLLVIMAMERVTSLMESWKVRITANHCIVFFFGFTIVAALFAIPLAFNGFPVKSYRFRYLCAIGSYSALAYNIVEILVYIFTLFFLLCCFGYIFKKGNEPRSLPVKPQDYEGFIMETRTIQENLHLGKVVLFITLAYLLLQGPYIVMCFIVQIYNSKEILGKGKEYEIPQDADTLITWLRFFFPLVMPLIVLASCQDIWTKFVNLVCCRRSTMGPLGTWTNNGHRPKSGAPIVPNNVLTLVATSEGLQLRVPEGNHLYHKQMQQQRQQEEMKKIKDTVMYGNVDNQIMTDSSNVSSIRSKTKNLTKKKKNGKKSANNSKAASDQRWKY</sequence>
<name>A0AC34GSN7_9BILA</name>
<dbReference type="WBParaSite" id="ES5_v2.g7716.t1">
    <property type="protein sequence ID" value="ES5_v2.g7716.t1"/>
    <property type="gene ID" value="ES5_v2.g7716"/>
</dbReference>
<accession>A0AC34GSN7</accession>
<organism evidence="1 2">
    <name type="scientific">Panagrolaimus sp. ES5</name>
    <dbReference type="NCBI Taxonomy" id="591445"/>
    <lineage>
        <taxon>Eukaryota</taxon>
        <taxon>Metazoa</taxon>
        <taxon>Ecdysozoa</taxon>
        <taxon>Nematoda</taxon>
        <taxon>Chromadorea</taxon>
        <taxon>Rhabditida</taxon>
        <taxon>Tylenchina</taxon>
        <taxon>Panagrolaimomorpha</taxon>
        <taxon>Panagrolaimoidea</taxon>
        <taxon>Panagrolaimidae</taxon>
        <taxon>Panagrolaimus</taxon>
    </lineage>
</organism>
<proteinExistence type="predicted"/>
<dbReference type="Proteomes" id="UP000887579">
    <property type="component" value="Unplaced"/>
</dbReference>
<evidence type="ECO:0000313" key="1">
    <source>
        <dbReference type="Proteomes" id="UP000887579"/>
    </source>
</evidence>
<reference evidence="2" key="1">
    <citation type="submission" date="2022-11" db="UniProtKB">
        <authorList>
            <consortium name="WormBaseParasite"/>
        </authorList>
    </citation>
    <scope>IDENTIFICATION</scope>
</reference>